<evidence type="ECO:0000313" key="4">
    <source>
        <dbReference type="EMBL" id="MFD0905063.1"/>
    </source>
</evidence>
<dbReference type="PROSITE" id="PS50106">
    <property type="entry name" value="PDZ"/>
    <property type="match status" value="1"/>
</dbReference>
<dbReference type="GO" id="GO:0006508">
    <property type="term" value="P:proteolysis"/>
    <property type="evidence" value="ECO:0007669"/>
    <property type="project" value="UniProtKB-KW"/>
</dbReference>
<dbReference type="EMBL" id="JBHTJA010000113">
    <property type="protein sequence ID" value="MFD0905063.1"/>
    <property type="molecule type" value="Genomic_DNA"/>
</dbReference>
<comment type="caution">
    <text evidence="4">The sequence shown here is derived from an EMBL/GenBank/DDBJ whole genome shotgun (WGS) entry which is preliminary data.</text>
</comment>
<evidence type="ECO:0000259" key="3">
    <source>
        <dbReference type="PROSITE" id="PS50106"/>
    </source>
</evidence>
<dbReference type="EC" id="3.4.21.-" evidence="4"/>
<feature type="domain" description="PDZ" evidence="3">
    <location>
        <begin position="255"/>
        <end position="345"/>
    </location>
</feature>
<evidence type="ECO:0000256" key="2">
    <source>
        <dbReference type="ARBA" id="ARBA00022801"/>
    </source>
</evidence>
<dbReference type="SUPFAM" id="SSF50156">
    <property type="entry name" value="PDZ domain-like"/>
    <property type="match status" value="1"/>
</dbReference>
<evidence type="ECO:0000313" key="5">
    <source>
        <dbReference type="Proteomes" id="UP001596972"/>
    </source>
</evidence>
<dbReference type="Gene3D" id="2.40.10.120">
    <property type="match status" value="1"/>
</dbReference>
<dbReference type="PANTHER" id="PTHR43343:SF3">
    <property type="entry name" value="PROTEASE DO-LIKE 8, CHLOROPLASTIC"/>
    <property type="match status" value="1"/>
</dbReference>
<dbReference type="Pfam" id="PF13180">
    <property type="entry name" value="PDZ_2"/>
    <property type="match status" value="1"/>
</dbReference>
<evidence type="ECO:0000256" key="1">
    <source>
        <dbReference type="ARBA" id="ARBA00022670"/>
    </source>
</evidence>
<dbReference type="SUPFAM" id="SSF50494">
    <property type="entry name" value="Trypsin-like serine proteases"/>
    <property type="match status" value="1"/>
</dbReference>
<dbReference type="InterPro" id="IPR036034">
    <property type="entry name" value="PDZ_sf"/>
</dbReference>
<dbReference type="Pfam" id="PF13365">
    <property type="entry name" value="Trypsin_2"/>
    <property type="match status" value="1"/>
</dbReference>
<dbReference type="InterPro" id="IPR001940">
    <property type="entry name" value="Peptidase_S1C"/>
</dbReference>
<dbReference type="InterPro" id="IPR051201">
    <property type="entry name" value="Chloro_Bact_Ser_Proteases"/>
</dbReference>
<accession>A0ABW3EX93</accession>
<dbReference type="Proteomes" id="UP001596972">
    <property type="component" value="Unassembled WGS sequence"/>
</dbReference>
<sequence>MSELRGLRGLRAVLPLVLVALSALLVPSCRLPGQETESAVPPITATEVRPERTDFAERQPGVVNITAVRGLESTRAAGTGIVLDASGFVLTNSHVIQGATGIEGTDTDNDRTYRARVVGYDTSQDIAVLRLTGASGLPAARFAPVSTVRVGDPVTAVGNAGGDGGEPSVVTGHVTALGQTVTARDDSDGSVERLAGMIEVSAPIKPGDSGGPLLNSAGRVIGVNTAASAEPPAGSPAPRKPRGYAIPADRALEIAAQIRRGEASATVHIGATAMLGVMVRSNGTDPGARVVEIVPGSPAEAAGIPVGAAIVTFGGQGVDSPGTLTGLMLRRHPGDVVRIEWARPGGGVAAADVRLAEGPPQ</sequence>
<proteinExistence type="predicted"/>
<gene>
    <name evidence="4" type="ORF">ACFQ11_32120</name>
</gene>
<keyword evidence="5" id="KW-1185">Reference proteome</keyword>
<dbReference type="PANTHER" id="PTHR43343">
    <property type="entry name" value="PEPTIDASE S12"/>
    <property type="match status" value="1"/>
</dbReference>
<dbReference type="Gene3D" id="2.30.42.10">
    <property type="match status" value="1"/>
</dbReference>
<keyword evidence="1 4" id="KW-0645">Protease</keyword>
<dbReference type="RefSeq" id="WP_378305581.1">
    <property type="nucleotide sequence ID" value="NZ_JBHTJA010000113.1"/>
</dbReference>
<reference evidence="5" key="1">
    <citation type="journal article" date="2019" name="Int. J. Syst. Evol. Microbiol.">
        <title>The Global Catalogue of Microorganisms (GCM) 10K type strain sequencing project: providing services to taxonomists for standard genome sequencing and annotation.</title>
        <authorList>
            <consortium name="The Broad Institute Genomics Platform"/>
            <consortium name="The Broad Institute Genome Sequencing Center for Infectious Disease"/>
            <person name="Wu L."/>
            <person name="Ma J."/>
        </authorList>
    </citation>
    <scope>NUCLEOTIDE SEQUENCE [LARGE SCALE GENOMIC DNA]</scope>
    <source>
        <strain evidence="5">JCM 31202</strain>
    </source>
</reference>
<organism evidence="4 5">
    <name type="scientific">Actinomadura sediminis</name>
    <dbReference type="NCBI Taxonomy" id="1038904"/>
    <lineage>
        <taxon>Bacteria</taxon>
        <taxon>Bacillati</taxon>
        <taxon>Actinomycetota</taxon>
        <taxon>Actinomycetes</taxon>
        <taxon>Streptosporangiales</taxon>
        <taxon>Thermomonosporaceae</taxon>
        <taxon>Actinomadura</taxon>
    </lineage>
</organism>
<name>A0ABW3EX93_9ACTN</name>
<keyword evidence="2 4" id="KW-0378">Hydrolase</keyword>
<dbReference type="InterPro" id="IPR009003">
    <property type="entry name" value="Peptidase_S1_PA"/>
</dbReference>
<dbReference type="PRINTS" id="PR00834">
    <property type="entry name" value="PROTEASES2C"/>
</dbReference>
<protein>
    <submittedName>
        <fullName evidence="4">S1C family serine protease</fullName>
        <ecNumber evidence="4">3.4.21.-</ecNumber>
    </submittedName>
</protein>
<dbReference type="GO" id="GO:0008233">
    <property type="term" value="F:peptidase activity"/>
    <property type="evidence" value="ECO:0007669"/>
    <property type="project" value="UniProtKB-KW"/>
</dbReference>
<dbReference type="InterPro" id="IPR001478">
    <property type="entry name" value="PDZ"/>
</dbReference>